<evidence type="ECO:0008006" key="3">
    <source>
        <dbReference type="Google" id="ProtNLM"/>
    </source>
</evidence>
<sequence length="413" mass="45390">MQIFERTGVGLVQSSELHDAFQSSVLDEAHRMAQRIHAAKLAAQILKGQSGHHASGEDFVGASESMGLLEGLADLTDEELRNPTVVRAKVQKLVLLGEMRWRYRTVNAGEHPKTEAIRALDEADVLLSCHLRIRVEAGDESPHEAWAAERADINMGQALARLLFSKGDRSDDPLIERLLTEALVLREKLGLDPKVADALSALGALQQEQAKLLVAEEHYLRALHLRRQLRREEEAQGRAEGARDLDRALGQSFMSLGNLVLEMAELARSDQPEQPETGGNNGEGGAHAGAHPDARPPVARDHLEIALGWMREARDAYVKGFSPSHPKVAWALEGMSNVFRLQGDESAAAKSLGQAIRIREALQATAKGRLLFADALRRDQCELAALLHSIAAKRLEHQRMWRKGALVASSWKG</sequence>
<gene>
    <name evidence="2" type="ORF">HERI1096_LOCUS12518</name>
</gene>
<name>A0A7S3AQ80_9EUKA</name>
<protein>
    <recommendedName>
        <fullName evidence="3">KIF-binding protein</fullName>
    </recommendedName>
</protein>
<dbReference type="AlphaFoldDB" id="A0A7S3AQ80"/>
<dbReference type="EMBL" id="HBHX01022499">
    <property type="protein sequence ID" value="CAE0111858.1"/>
    <property type="molecule type" value="Transcribed_RNA"/>
</dbReference>
<reference evidence="2" key="1">
    <citation type="submission" date="2021-01" db="EMBL/GenBank/DDBJ databases">
        <authorList>
            <person name="Corre E."/>
            <person name="Pelletier E."/>
            <person name="Niang G."/>
            <person name="Scheremetjew M."/>
            <person name="Finn R."/>
            <person name="Kale V."/>
            <person name="Holt S."/>
            <person name="Cochrane G."/>
            <person name="Meng A."/>
            <person name="Brown T."/>
            <person name="Cohen L."/>
        </authorList>
    </citation>
    <scope>NUCLEOTIDE SEQUENCE</scope>
    <source>
        <strain evidence="2">CCMP281</strain>
    </source>
</reference>
<dbReference type="InterPro" id="IPR011990">
    <property type="entry name" value="TPR-like_helical_dom_sf"/>
</dbReference>
<dbReference type="Gene3D" id="1.25.40.10">
    <property type="entry name" value="Tetratricopeptide repeat domain"/>
    <property type="match status" value="2"/>
</dbReference>
<organism evidence="2">
    <name type="scientific">Haptolina ericina</name>
    <dbReference type="NCBI Taxonomy" id="156174"/>
    <lineage>
        <taxon>Eukaryota</taxon>
        <taxon>Haptista</taxon>
        <taxon>Haptophyta</taxon>
        <taxon>Prymnesiophyceae</taxon>
        <taxon>Prymnesiales</taxon>
        <taxon>Prymnesiaceae</taxon>
        <taxon>Haptolina</taxon>
    </lineage>
</organism>
<proteinExistence type="predicted"/>
<feature type="region of interest" description="Disordered" evidence="1">
    <location>
        <begin position="269"/>
        <end position="297"/>
    </location>
</feature>
<accession>A0A7S3AQ80</accession>
<evidence type="ECO:0000313" key="2">
    <source>
        <dbReference type="EMBL" id="CAE0111858.1"/>
    </source>
</evidence>
<evidence type="ECO:0000256" key="1">
    <source>
        <dbReference type="SAM" id="MobiDB-lite"/>
    </source>
</evidence>